<proteinExistence type="predicted"/>
<organism evidence="1 2">
    <name type="scientific">Vigna angularis var. angularis</name>
    <dbReference type="NCBI Taxonomy" id="157739"/>
    <lineage>
        <taxon>Eukaryota</taxon>
        <taxon>Viridiplantae</taxon>
        <taxon>Streptophyta</taxon>
        <taxon>Embryophyta</taxon>
        <taxon>Tracheophyta</taxon>
        <taxon>Spermatophyta</taxon>
        <taxon>Magnoliopsida</taxon>
        <taxon>eudicotyledons</taxon>
        <taxon>Gunneridae</taxon>
        <taxon>Pentapetalae</taxon>
        <taxon>rosids</taxon>
        <taxon>fabids</taxon>
        <taxon>Fabales</taxon>
        <taxon>Fabaceae</taxon>
        <taxon>Papilionoideae</taxon>
        <taxon>50 kb inversion clade</taxon>
        <taxon>NPAAA clade</taxon>
        <taxon>indigoferoid/millettioid clade</taxon>
        <taxon>Phaseoleae</taxon>
        <taxon>Vigna</taxon>
    </lineage>
</organism>
<feature type="non-terminal residue" evidence="1">
    <location>
        <position position="1"/>
    </location>
</feature>
<dbReference type="EMBL" id="AP015044">
    <property type="protein sequence ID" value="BAU01525.1"/>
    <property type="molecule type" value="Genomic_DNA"/>
</dbReference>
<reference evidence="1 2" key="1">
    <citation type="journal article" date="2015" name="Sci. Rep.">
        <title>The power of single molecule real-time sequencing technology in the de novo assembly of a eukaryotic genome.</title>
        <authorList>
            <person name="Sakai H."/>
            <person name="Naito K."/>
            <person name="Ogiso-Tanaka E."/>
            <person name="Takahashi Y."/>
            <person name="Iseki K."/>
            <person name="Muto C."/>
            <person name="Satou K."/>
            <person name="Teruya K."/>
            <person name="Shiroma A."/>
            <person name="Shimoji M."/>
            <person name="Hirano T."/>
            <person name="Itoh T."/>
            <person name="Kaga A."/>
            <person name="Tomooka N."/>
        </authorList>
    </citation>
    <scope>NUCLEOTIDE SEQUENCE [LARGE SCALE GENOMIC DNA]</scope>
    <source>
        <strain evidence="2">cv. Shumari</strain>
    </source>
</reference>
<evidence type="ECO:0000313" key="2">
    <source>
        <dbReference type="Proteomes" id="UP000291084"/>
    </source>
</evidence>
<name>A0A0S3T937_PHAAN</name>
<accession>A0A0S3T937</accession>
<dbReference type="AlphaFoldDB" id="A0A0S3T937"/>
<keyword evidence="2" id="KW-1185">Reference proteome</keyword>
<gene>
    <name evidence="1" type="primary">Vigan.11G077800</name>
    <name evidence="1" type="ORF">VIGAN_11077800</name>
</gene>
<sequence>APVAVNLSTMATPPSYHLSFDPHSLRFRRHSCCRVAADSASHHRNSPISLRRIVTQTFTEPPRTVVARHQVDHHHHL</sequence>
<dbReference type="Proteomes" id="UP000291084">
    <property type="component" value="Chromosome 11"/>
</dbReference>
<protein>
    <submittedName>
        <fullName evidence="1">Uncharacterized protein</fullName>
    </submittedName>
</protein>
<evidence type="ECO:0000313" key="1">
    <source>
        <dbReference type="EMBL" id="BAU01525.1"/>
    </source>
</evidence>